<keyword evidence="3" id="KW-1185">Reference proteome</keyword>
<evidence type="ECO:0000256" key="1">
    <source>
        <dbReference type="SAM" id="MobiDB-lite"/>
    </source>
</evidence>
<gene>
    <name evidence="2" type="ORF">CLIB1423_07S05204</name>
</gene>
<dbReference type="AlphaFoldDB" id="A0A9P0QNV3"/>
<accession>A0A9P0QNV3</accession>
<comment type="caution">
    <text evidence="2">The sequence shown here is derived from an EMBL/GenBank/DDBJ whole genome shotgun (WGS) entry which is preliminary data.</text>
</comment>
<reference evidence="2" key="1">
    <citation type="submission" date="2022-03" db="EMBL/GenBank/DDBJ databases">
        <authorList>
            <person name="Legras J.-L."/>
            <person name="Devillers H."/>
            <person name="Grondin C."/>
        </authorList>
    </citation>
    <scope>NUCLEOTIDE SEQUENCE</scope>
    <source>
        <strain evidence="2">CLIB 1423</strain>
    </source>
</reference>
<dbReference type="EMBL" id="CAKXYY010000007">
    <property type="protein sequence ID" value="CAH2352685.1"/>
    <property type="molecule type" value="Genomic_DNA"/>
</dbReference>
<evidence type="ECO:0000313" key="3">
    <source>
        <dbReference type="Proteomes" id="UP000837801"/>
    </source>
</evidence>
<proteinExistence type="predicted"/>
<dbReference type="PANTHER" id="PTHR34724:SF2">
    <property type="entry name" value="OS12G0596101 PROTEIN"/>
    <property type="match status" value="1"/>
</dbReference>
<evidence type="ECO:0000313" key="2">
    <source>
        <dbReference type="EMBL" id="CAH2352685.1"/>
    </source>
</evidence>
<sequence length="67" mass="7463">MCRPVECNTCHGTTWNGCGLHIPRAMSEVPIEEFCSCLPIVYSGRGEYPPKLGQGTPKDEWKPPIED</sequence>
<feature type="region of interest" description="Disordered" evidence="1">
    <location>
        <begin position="47"/>
        <end position="67"/>
    </location>
</feature>
<dbReference type="PANTHER" id="PTHR34724">
    <property type="entry name" value="OS12G0596101 PROTEIN"/>
    <property type="match status" value="1"/>
</dbReference>
<name>A0A9P0QNV3_9ASCO</name>
<organism evidence="2 3">
    <name type="scientific">[Candida] railenensis</name>
    <dbReference type="NCBI Taxonomy" id="45579"/>
    <lineage>
        <taxon>Eukaryota</taxon>
        <taxon>Fungi</taxon>
        <taxon>Dikarya</taxon>
        <taxon>Ascomycota</taxon>
        <taxon>Saccharomycotina</taxon>
        <taxon>Pichiomycetes</taxon>
        <taxon>Debaryomycetaceae</taxon>
        <taxon>Kurtzmaniella</taxon>
    </lineage>
</organism>
<protein>
    <submittedName>
        <fullName evidence="2">Uncharacterized protein</fullName>
    </submittedName>
</protein>
<feature type="compositionally biased region" description="Basic and acidic residues" evidence="1">
    <location>
        <begin position="57"/>
        <end position="67"/>
    </location>
</feature>
<dbReference type="Proteomes" id="UP000837801">
    <property type="component" value="Unassembled WGS sequence"/>
</dbReference>
<dbReference type="OrthoDB" id="88410at2759"/>